<dbReference type="GO" id="GO:0015104">
    <property type="term" value="F:antimonite transmembrane transporter activity"/>
    <property type="evidence" value="ECO:0007669"/>
    <property type="project" value="TreeGrafter"/>
</dbReference>
<keyword evidence="5 8" id="KW-0812">Transmembrane</keyword>
<feature type="transmembrane region" description="Helical" evidence="9">
    <location>
        <begin position="252"/>
        <end position="274"/>
    </location>
</feature>
<gene>
    <name evidence="10" type="ORF">SAMN04488692_1493</name>
</gene>
<dbReference type="STRING" id="321763.SAMN04488692_1493"/>
<evidence type="ECO:0000256" key="6">
    <source>
        <dbReference type="ARBA" id="ARBA00022989"/>
    </source>
</evidence>
<dbReference type="InterPro" id="IPR038770">
    <property type="entry name" value="Na+/solute_symporter_sf"/>
</dbReference>
<evidence type="ECO:0000256" key="7">
    <source>
        <dbReference type="ARBA" id="ARBA00023136"/>
    </source>
</evidence>
<dbReference type="GO" id="GO:0015105">
    <property type="term" value="F:arsenite transmembrane transporter activity"/>
    <property type="evidence" value="ECO:0007669"/>
    <property type="project" value="TreeGrafter"/>
</dbReference>
<feature type="transmembrane region" description="Helical" evidence="9">
    <location>
        <begin position="120"/>
        <end position="142"/>
    </location>
</feature>
<evidence type="ECO:0000256" key="1">
    <source>
        <dbReference type="ARBA" id="ARBA00004651"/>
    </source>
</evidence>
<comment type="subcellular location">
    <subcellularLocation>
        <location evidence="1 8">Cell membrane</location>
        <topology evidence="1 8">Multi-pass membrane protein</topology>
    </subcellularLocation>
</comment>
<dbReference type="InterPro" id="IPR004706">
    <property type="entry name" value="Arsenical-R_Acr3"/>
</dbReference>
<accession>A0A1G9TVC4</accession>
<evidence type="ECO:0000256" key="3">
    <source>
        <dbReference type="ARBA" id="ARBA00022448"/>
    </source>
</evidence>
<feature type="transmembrane region" description="Helical" evidence="9">
    <location>
        <begin position="316"/>
        <end position="337"/>
    </location>
</feature>
<dbReference type="InterPro" id="IPR002657">
    <property type="entry name" value="BilAc:Na_symport/Acr3"/>
</dbReference>
<dbReference type="NCBIfam" id="TIGR00832">
    <property type="entry name" value="acr3"/>
    <property type="match status" value="1"/>
</dbReference>
<dbReference type="GO" id="GO:0005886">
    <property type="term" value="C:plasma membrane"/>
    <property type="evidence" value="ECO:0007669"/>
    <property type="project" value="UniProtKB-SubCell"/>
</dbReference>
<dbReference type="PIRSF" id="PIRSF005508">
    <property type="entry name" value="Acr3"/>
    <property type="match status" value="1"/>
</dbReference>
<evidence type="ECO:0000256" key="5">
    <source>
        <dbReference type="ARBA" id="ARBA00022692"/>
    </source>
</evidence>
<evidence type="ECO:0000256" key="4">
    <source>
        <dbReference type="ARBA" id="ARBA00022475"/>
    </source>
</evidence>
<comment type="similarity">
    <text evidence="2 8">Belongs to the arsenical resistance-3 (ACR3) (TC 2.A.59) family.</text>
</comment>
<feature type="transmembrane region" description="Helical" evidence="9">
    <location>
        <begin position="223"/>
        <end position="240"/>
    </location>
</feature>
<dbReference type="Pfam" id="PF01758">
    <property type="entry name" value="SBF"/>
    <property type="match status" value="1"/>
</dbReference>
<evidence type="ECO:0000256" key="2">
    <source>
        <dbReference type="ARBA" id="ARBA00010110"/>
    </source>
</evidence>
<proteinExistence type="inferred from homology"/>
<feature type="transmembrane region" description="Helical" evidence="9">
    <location>
        <begin position="154"/>
        <end position="176"/>
    </location>
</feature>
<dbReference type="OrthoDB" id="9771457at2"/>
<keyword evidence="4 8" id="KW-1003">Cell membrane</keyword>
<evidence type="ECO:0000256" key="8">
    <source>
        <dbReference type="PIRNR" id="PIRNR005508"/>
    </source>
</evidence>
<organism evidence="10 11">
    <name type="scientific">Halarsenatibacter silvermanii</name>
    <dbReference type="NCBI Taxonomy" id="321763"/>
    <lineage>
        <taxon>Bacteria</taxon>
        <taxon>Bacillati</taxon>
        <taxon>Bacillota</taxon>
        <taxon>Clostridia</taxon>
        <taxon>Halanaerobiales</taxon>
        <taxon>Halarsenatibacteraceae</taxon>
        <taxon>Halarsenatibacter</taxon>
    </lineage>
</organism>
<keyword evidence="11" id="KW-1185">Reference proteome</keyword>
<dbReference type="Gene3D" id="1.20.1530.20">
    <property type="match status" value="1"/>
</dbReference>
<dbReference type="Proteomes" id="UP000199476">
    <property type="component" value="Unassembled WGS sequence"/>
</dbReference>
<keyword evidence="3 8" id="KW-0813">Transport</keyword>
<feature type="transmembrane region" description="Helical" evidence="9">
    <location>
        <begin position="182"/>
        <end position="202"/>
    </location>
</feature>
<dbReference type="GO" id="GO:0015297">
    <property type="term" value="F:antiporter activity"/>
    <property type="evidence" value="ECO:0007669"/>
    <property type="project" value="UniProtKB-UniRule"/>
</dbReference>
<keyword evidence="6 8" id="KW-1133">Transmembrane helix</keyword>
<keyword evidence="7 8" id="KW-0472">Membrane</keyword>
<feature type="transmembrane region" description="Helical" evidence="9">
    <location>
        <begin position="85"/>
        <end position="108"/>
    </location>
</feature>
<name>A0A1G9TVC4_9FIRM</name>
<feature type="transmembrane region" description="Helical" evidence="9">
    <location>
        <begin position="286"/>
        <end position="310"/>
    </location>
</feature>
<dbReference type="PANTHER" id="PTHR43057:SF1">
    <property type="entry name" value="ARSENICAL-RESISTANCE PROTEIN 3"/>
    <property type="match status" value="1"/>
</dbReference>
<dbReference type="PANTHER" id="PTHR43057">
    <property type="entry name" value="ARSENITE EFFLUX TRANSPORTER"/>
    <property type="match status" value="1"/>
</dbReference>
<sequence>MQEEHELGFFERYLTVWVGLCIIGGLALGQIFPGLADAFEAAEIAGYPVPVAIALFLMIYPIMVQTDFKKILKAGKSTKPIVTTLVLNWAVKPFTMAFVAWLFMRVIWSPFIGYELGSELMAGMILLGIAPCTAMVLVWGYLSRGNMGHVVVMVAINSLSMVVLYGPLAVLLLPVADVPVPIGRVAFGVLAYVGLPLVAGHFTRKKLLEKQGRERFEEFTSKLHYVSTAALLFTIVMIVAPQSELVLTNPLLVLLVLVPLTIQVLTIFGIGYYASKKLGLPYDDAAPTAQIAASNHFEVAIAMAITLFGVDSGATLAAVTGMLIEVPIMLILVRLCLKTRSWFPQVHKSKI</sequence>
<feature type="transmembrane region" description="Helical" evidence="9">
    <location>
        <begin position="44"/>
        <end position="64"/>
    </location>
</feature>
<reference evidence="10 11" key="1">
    <citation type="submission" date="2016-10" db="EMBL/GenBank/DDBJ databases">
        <authorList>
            <person name="de Groot N.N."/>
        </authorList>
    </citation>
    <scope>NUCLEOTIDE SEQUENCE [LARGE SCALE GENOMIC DNA]</scope>
    <source>
        <strain evidence="10 11">SLAS-1</strain>
    </source>
</reference>
<evidence type="ECO:0000313" key="11">
    <source>
        <dbReference type="Proteomes" id="UP000199476"/>
    </source>
</evidence>
<protein>
    <submittedName>
        <fullName evidence="10">Arsenite transporter, ACR3 family</fullName>
    </submittedName>
</protein>
<feature type="transmembrane region" description="Helical" evidence="9">
    <location>
        <begin position="12"/>
        <end position="32"/>
    </location>
</feature>
<dbReference type="EMBL" id="FNGO01000049">
    <property type="protein sequence ID" value="SDM51730.1"/>
    <property type="molecule type" value="Genomic_DNA"/>
</dbReference>
<dbReference type="AlphaFoldDB" id="A0A1G9TVC4"/>
<dbReference type="RefSeq" id="WP_089762431.1">
    <property type="nucleotide sequence ID" value="NZ_FNGO01000049.1"/>
</dbReference>
<evidence type="ECO:0000256" key="9">
    <source>
        <dbReference type="SAM" id="Phobius"/>
    </source>
</evidence>
<evidence type="ECO:0000313" key="10">
    <source>
        <dbReference type="EMBL" id="SDM51730.1"/>
    </source>
</evidence>